<evidence type="ECO:0000313" key="3">
    <source>
        <dbReference type="EMBL" id="MCP2264360.1"/>
    </source>
</evidence>
<feature type="transmembrane region" description="Helical" evidence="2">
    <location>
        <begin position="74"/>
        <end position="96"/>
    </location>
</feature>
<protein>
    <recommendedName>
        <fullName evidence="5">Acyltransferase-like protein</fullName>
    </recommendedName>
</protein>
<feature type="transmembrane region" description="Helical" evidence="2">
    <location>
        <begin position="149"/>
        <end position="173"/>
    </location>
</feature>
<evidence type="ECO:0000256" key="2">
    <source>
        <dbReference type="SAM" id="Phobius"/>
    </source>
</evidence>
<sequence length="343" mass="35791">MTRTTSAAVGVVAVVAAYAVDRHYLQVAWTIDLPVPVVWWWLGAVLGVLGLPLLLTSLGRAVERPAIGSWRSLLLGWAVPLLVAHVAWLGFTLAVLRQFNSGFTGIPARGLAEIVPLVLLPPPEYSLLWSLALAPVVARLTWRLPTAVLVLGLAALTLLTPAVTFLVFLMAGLRLGPVADRLADGAGRWALAQRGAVALVGASVLGVPRFPDALAVVVAGLAVLPFALTLVDRFSAGRFGSRGLARVGGAAVATYLAMIPVLALIDSEALARLGYVGQGPQYAVALLEPVVLTAVVVLCGVVATALVHVVLRRLRPRGADPARPDPGADPAPALPEALTEVDR</sequence>
<dbReference type="AlphaFoldDB" id="A0A9X2JUB7"/>
<dbReference type="RefSeq" id="WP_253834642.1">
    <property type="nucleotide sequence ID" value="NZ_JAMTCS010000004.1"/>
</dbReference>
<evidence type="ECO:0000313" key="4">
    <source>
        <dbReference type="Proteomes" id="UP001139493"/>
    </source>
</evidence>
<feature type="transmembrane region" description="Helical" evidence="2">
    <location>
        <begin position="125"/>
        <end position="142"/>
    </location>
</feature>
<feature type="transmembrane region" description="Helical" evidence="2">
    <location>
        <begin position="213"/>
        <end position="231"/>
    </location>
</feature>
<proteinExistence type="predicted"/>
<evidence type="ECO:0000256" key="1">
    <source>
        <dbReference type="SAM" id="MobiDB-lite"/>
    </source>
</evidence>
<feature type="transmembrane region" description="Helical" evidence="2">
    <location>
        <begin position="38"/>
        <end position="62"/>
    </location>
</feature>
<evidence type="ECO:0008006" key="5">
    <source>
        <dbReference type="Google" id="ProtNLM"/>
    </source>
</evidence>
<name>A0A9X2JUB7_9MICO</name>
<dbReference type="EMBL" id="JAMTCS010000004">
    <property type="protein sequence ID" value="MCP2264360.1"/>
    <property type="molecule type" value="Genomic_DNA"/>
</dbReference>
<organism evidence="3 4">
    <name type="scientific">Promicromonospora thailandica</name>
    <dbReference type="NCBI Taxonomy" id="765201"/>
    <lineage>
        <taxon>Bacteria</taxon>
        <taxon>Bacillati</taxon>
        <taxon>Actinomycetota</taxon>
        <taxon>Actinomycetes</taxon>
        <taxon>Micrococcales</taxon>
        <taxon>Promicromonosporaceae</taxon>
        <taxon>Promicromonospora</taxon>
    </lineage>
</organism>
<feature type="transmembrane region" description="Helical" evidence="2">
    <location>
        <begin position="285"/>
        <end position="311"/>
    </location>
</feature>
<dbReference type="Proteomes" id="UP001139493">
    <property type="component" value="Unassembled WGS sequence"/>
</dbReference>
<accession>A0A9X2JUB7</accession>
<keyword evidence="2" id="KW-1133">Transmembrane helix</keyword>
<gene>
    <name evidence="3" type="ORF">APR03_001696</name>
</gene>
<keyword evidence="2" id="KW-0472">Membrane</keyword>
<keyword evidence="4" id="KW-1185">Reference proteome</keyword>
<feature type="transmembrane region" description="Helical" evidence="2">
    <location>
        <begin position="243"/>
        <end position="265"/>
    </location>
</feature>
<keyword evidence="2" id="KW-0812">Transmembrane</keyword>
<comment type="caution">
    <text evidence="3">The sequence shown here is derived from an EMBL/GenBank/DDBJ whole genome shotgun (WGS) entry which is preliminary data.</text>
</comment>
<reference evidence="3" key="1">
    <citation type="submission" date="2022-06" db="EMBL/GenBank/DDBJ databases">
        <title>Genomic Encyclopedia of Archaeal and Bacterial Type Strains, Phase II (KMG-II): from individual species to whole genera.</title>
        <authorList>
            <person name="Goeker M."/>
        </authorList>
    </citation>
    <scope>NUCLEOTIDE SEQUENCE</scope>
    <source>
        <strain evidence="3">DSM 26652</strain>
    </source>
</reference>
<feature type="region of interest" description="Disordered" evidence="1">
    <location>
        <begin position="319"/>
        <end position="343"/>
    </location>
</feature>